<keyword evidence="21" id="KW-1185">Reference proteome</keyword>
<evidence type="ECO:0000256" key="13">
    <source>
        <dbReference type="ARBA" id="ARBA00023136"/>
    </source>
</evidence>
<evidence type="ECO:0000313" key="20">
    <source>
        <dbReference type="EMBL" id="KAG8085184.1"/>
    </source>
</evidence>
<dbReference type="Pfam" id="PF00072">
    <property type="entry name" value="Response_reg"/>
    <property type="match status" value="1"/>
</dbReference>
<dbReference type="GO" id="GO:0000155">
    <property type="term" value="F:phosphorelay sensor kinase activity"/>
    <property type="evidence" value="ECO:0007669"/>
    <property type="project" value="InterPro"/>
</dbReference>
<organism evidence="20 21">
    <name type="scientific">Zizania palustris</name>
    <name type="common">Northern wild rice</name>
    <dbReference type="NCBI Taxonomy" id="103762"/>
    <lineage>
        <taxon>Eukaryota</taxon>
        <taxon>Viridiplantae</taxon>
        <taxon>Streptophyta</taxon>
        <taxon>Embryophyta</taxon>
        <taxon>Tracheophyta</taxon>
        <taxon>Spermatophyta</taxon>
        <taxon>Magnoliopsida</taxon>
        <taxon>Liliopsida</taxon>
        <taxon>Poales</taxon>
        <taxon>Poaceae</taxon>
        <taxon>BOP clade</taxon>
        <taxon>Oryzoideae</taxon>
        <taxon>Oryzeae</taxon>
        <taxon>Zizaniinae</taxon>
        <taxon>Zizania</taxon>
    </lineage>
</organism>
<accession>A0A8J6BDG9</accession>
<dbReference type="InterPro" id="IPR003594">
    <property type="entry name" value="HATPase_dom"/>
</dbReference>
<evidence type="ECO:0000256" key="9">
    <source>
        <dbReference type="ARBA" id="ARBA00022777"/>
    </source>
</evidence>
<evidence type="ECO:0000256" key="16">
    <source>
        <dbReference type="SAM" id="MobiDB-lite"/>
    </source>
</evidence>
<dbReference type="GO" id="GO:0009736">
    <property type="term" value="P:cytokinin-activated signaling pathway"/>
    <property type="evidence" value="ECO:0007669"/>
    <property type="project" value="UniProtKB-KW"/>
</dbReference>
<dbReference type="PROSITE" id="PS50109">
    <property type="entry name" value="HIS_KIN"/>
    <property type="match status" value="1"/>
</dbReference>
<evidence type="ECO:0000256" key="8">
    <source>
        <dbReference type="ARBA" id="ARBA00022692"/>
    </source>
</evidence>
<evidence type="ECO:0000256" key="15">
    <source>
        <dbReference type="PROSITE-ProRule" id="PRU00169"/>
    </source>
</evidence>
<keyword evidence="7" id="KW-0808">Transferase</keyword>
<dbReference type="EC" id="2.7.13.3" evidence="4"/>
<dbReference type="PROSITE" id="PS50110">
    <property type="entry name" value="RESPONSE_REGULATORY"/>
    <property type="match status" value="1"/>
</dbReference>
<feature type="transmembrane region" description="Helical" evidence="17">
    <location>
        <begin position="335"/>
        <end position="358"/>
    </location>
</feature>
<evidence type="ECO:0000256" key="5">
    <source>
        <dbReference type="ARBA" id="ARBA00022475"/>
    </source>
</evidence>
<dbReference type="CDD" id="cd00082">
    <property type="entry name" value="HisKA"/>
    <property type="match status" value="1"/>
</dbReference>
<dbReference type="PANTHER" id="PTHR43719:SF75">
    <property type="entry name" value="HISTIDINE KINASE CKI1"/>
    <property type="match status" value="1"/>
</dbReference>
<dbReference type="OrthoDB" id="60033at2759"/>
<feature type="compositionally biased region" description="Basic and acidic residues" evidence="16">
    <location>
        <begin position="921"/>
        <end position="930"/>
    </location>
</feature>
<dbReference type="CDD" id="cd17546">
    <property type="entry name" value="REC_hyHK_CKI1_RcsC-like"/>
    <property type="match status" value="1"/>
</dbReference>
<dbReference type="AlphaFoldDB" id="A0A8J6BDG9"/>
<dbReference type="Pfam" id="PF02518">
    <property type="entry name" value="HATPase_c"/>
    <property type="match status" value="1"/>
</dbReference>
<keyword evidence="10" id="KW-0932">Cytokinin signaling pathway</keyword>
<feature type="region of interest" description="Disordered" evidence="16">
    <location>
        <begin position="914"/>
        <end position="933"/>
    </location>
</feature>
<keyword evidence="6 15" id="KW-0597">Phosphoprotein</keyword>
<dbReference type="FunFam" id="3.40.50.2300:FF:000367">
    <property type="entry name" value="Histidine kinase 1"/>
    <property type="match status" value="1"/>
</dbReference>
<evidence type="ECO:0000256" key="2">
    <source>
        <dbReference type="ARBA" id="ARBA00002427"/>
    </source>
</evidence>
<evidence type="ECO:0000256" key="17">
    <source>
        <dbReference type="SAM" id="Phobius"/>
    </source>
</evidence>
<comment type="catalytic activity">
    <reaction evidence="1">
        <text>ATP + protein L-histidine = ADP + protein N-phospho-L-histidine.</text>
        <dbReference type="EC" id="2.7.13.3"/>
    </reaction>
</comment>
<dbReference type="Pfam" id="PF00512">
    <property type="entry name" value="HisKA"/>
    <property type="match status" value="1"/>
</dbReference>
<dbReference type="InterPro" id="IPR001789">
    <property type="entry name" value="Sig_transdc_resp-reg_receiver"/>
</dbReference>
<keyword evidence="9" id="KW-0418">Kinase</keyword>
<dbReference type="InterPro" id="IPR003661">
    <property type="entry name" value="HisK_dim/P_dom"/>
</dbReference>
<dbReference type="PROSITE" id="PS51257">
    <property type="entry name" value="PROKAR_LIPOPROTEIN"/>
    <property type="match status" value="1"/>
</dbReference>
<protein>
    <recommendedName>
        <fullName evidence="14">Probable histidine kinase 2</fullName>
        <ecNumber evidence="4">2.7.13.3</ecNumber>
    </recommendedName>
</protein>
<feature type="modified residue" description="4-aspartylphosphate" evidence="15">
    <location>
        <position position="1005"/>
    </location>
</feature>
<sequence>MKKLAEGVSRWRRRCSFYLILFPLVGIGSCMVITVVAFSLTATYMAQVMGEATTGIMDSAFLQLAGSMQPVLQANRSAFTIAASLQDNVSSISHVRSKLFLAFSMQPLLAQVSYAGVDGAAFSYYRTDDGEARAMFTRSNHQWYTQAADPENGRLVGIAAAAPAAAHLPNATTQLLVDGNGSSGASLGEGWARAGVQMLFLSAPVSGGAGVVSAAVAVDDVVVRSAVALKMLNGGLVGMYYAIVDKGSTAPAAYKSLLDEDQIAADAASSAHGIGLFSTVTCTSSAIDALPKIVVHDGKPDIYRVACNNFDISGIHMVFRLVFRKSSMVGMFRKGGITMMVFVFTMVAAAAAACFVMARALRRAAAREAVLDAEIVRQKDALRQAERKSMNKSNAFASASHDIRSALAAIAGLIEVSRPEAASNPNVIDNLHQMDVCTKKLFDILNSILDTSKVESGKIQLEEVEFNMLDVLEESVDMVNVVGVNKGIEVVWDPCDFSVLKCGDVVGDCMRFKQILDNLLGNAMKFTHEGHVILRAWANRPIVRSAIGAPSRFSYRSLENSFFRFLFGAKEEGATQNFFNPLRNDPNSVEFYFEVDDSGIGIPKEKRESVFENYIQVKEGHGGTGLGLGIVQSFVRLMGGEISIKEKEPGERGTCFGFNVHMKTSEKQLEAEDIEERPIAMSESDVRASVFKEPNCFKGWHCVLSVHGDGTRRTLQAWMESIGMKVWMVPEVQFIASTLEKVQSSSAFPSRSTSCSRADCDVADGCFSSKEMVSQVLPNALIRNSNIMARNLGENHHPLALIIIVDVSNGRCDDVRGQATNFARIKNRVPCKVVVLADLKTSSEDLRRFEEVSSGCDLVLRKPLHASRLYVLLVALRDLQASPMHQYSSLAGHENSIAVQQDVRVIHPEDLVGSSTAASAEAERLDHRPTEEDDMPLDGMRVLLVEDTLVLQIIERKILNQLGATVELAVDGSKATDMFREALTKANVSEEKNSVPLPYDVIFMDCQMPQMDGYEATRRIRKEESSYGIHTPIIALTAHSMEEDRQEAIRAGMDLHLTKPLERRRIAEAVLGVCKSKDKN</sequence>
<evidence type="ECO:0000256" key="1">
    <source>
        <dbReference type="ARBA" id="ARBA00000085"/>
    </source>
</evidence>
<evidence type="ECO:0000313" key="21">
    <source>
        <dbReference type="Proteomes" id="UP000729402"/>
    </source>
</evidence>
<evidence type="ECO:0000256" key="12">
    <source>
        <dbReference type="ARBA" id="ARBA00023012"/>
    </source>
</evidence>
<keyword evidence="11 17" id="KW-1133">Transmembrane helix</keyword>
<reference evidence="20" key="2">
    <citation type="submission" date="2021-02" db="EMBL/GenBank/DDBJ databases">
        <authorList>
            <person name="Kimball J.A."/>
            <person name="Haas M.W."/>
            <person name="Macchietto M."/>
            <person name="Kono T."/>
            <person name="Duquette J."/>
            <person name="Shao M."/>
        </authorList>
    </citation>
    <scope>NUCLEOTIDE SEQUENCE</scope>
    <source>
        <tissue evidence="20">Fresh leaf tissue</tissue>
    </source>
</reference>
<evidence type="ECO:0000256" key="4">
    <source>
        <dbReference type="ARBA" id="ARBA00012438"/>
    </source>
</evidence>
<dbReference type="InterPro" id="IPR005467">
    <property type="entry name" value="His_kinase_dom"/>
</dbReference>
<proteinExistence type="predicted"/>
<feature type="domain" description="Response regulatory" evidence="19">
    <location>
        <begin position="941"/>
        <end position="1074"/>
    </location>
</feature>
<evidence type="ECO:0000256" key="11">
    <source>
        <dbReference type="ARBA" id="ARBA00022989"/>
    </source>
</evidence>
<keyword evidence="5" id="KW-1003">Cell membrane</keyword>
<evidence type="ECO:0000259" key="19">
    <source>
        <dbReference type="PROSITE" id="PS50110"/>
    </source>
</evidence>
<gene>
    <name evidence="20" type="ORF">GUJ93_ZPchr0010g8474</name>
</gene>
<evidence type="ECO:0000256" key="6">
    <source>
        <dbReference type="ARBA" id="ARBA00022553"/>
    </source>
</evidence>
<evidence type="ECO:0000256" key="14">
    <source>
        <dbReference type="ARBA" id="ARBA00072894"/>
    </source>
</evidence>
<comment type="caution">
    <text evidence="20">The sequence shown here is derived from an EMBL/GenBank/DDBJ whole genome shotgun (WGS) entry which is preliminary data.</text>
</comment>
<feature type="transmembrane region" description="Helical" evidence="17">
    <location>
        <begin position="20"/>
        <end position="40"/>
    </location>
</feature>
<dbReference type="SMART" id="SM00448">
    <property type="entry name" value="REC"/>
    <property type="match status" value="1"/>
</dbReference>
<dbReference type="GO" id="GO:0005886">
    <property type="term" value="C:plasma membrane"/>
    <property type="evidence" value="ECO:0007669"/>
    <property type="project" value="UniProtKB-SubCell"/>
</dbReference>
<keyword evidence="8 17" id="KW-0812">Transmembrane</keyword>
<dbReference type="SMART" id="SM00388">
    <property type="entry name" value="HisKA"/>
    <property type="match status" value="1"/>
</dbReference>
<dbReference type="PANTHER" id="PTHR43719">
    <property type="entry name" value="TWO-COMPONENT HISTIDINE KINASE"/>
    <property type="match status" value="1"/>
</dbReference>
<dbReference type="EMBL" id="JAAALK010000082">
    <property type="protein sequence ID" value="KAG8085184.1"/>
    <property type="molecule type" value="Genomic_DNA"/>
</dbReference>
<evidence type="ECO:0000256" key="3">
    <source>
        <dbReference type="ARBA" id="ARBA00004651"/>
    </source>
</evidence>
<dbReference type="Proteomes" id="UP000729402">
    <property type="component" value="Unassembled WGS sequence"/>
</dbReference>
<evidence type="ECO:0000256" key="10">
    <source>
        <dbReference type="ARBA" id="ARBA00022864"/>
    </source>
</evidence>
<comment type="function">
    <text evidence="2">Cytokinin receptor related to bacterial two-component regulators. Functions as a histidine kinase and transmits the stress signal to a downstream MAPK cascade.</text>
</comment>
<keyword evidence="12" id="KW-0902">Two-component regulatory system</keyword>
<name>A0A8J6BDG9_ZIZPA</name>
<dbReference type="InterPro" id="IPR050956">
    <property type="entry name" value="2C_system_His_kinase"/>
</dbReference>
<evidence type="ECO:0000259" key="18">
    <source>
        <dbReference type="PROSITE" id="PS50109"/>
    </source>
</evidence>
<dbReference type="SMART" id="SM00387">
    <property type="entry name" value="HATPase_c"/>
    <property type="match status" value="1"/>
</dbReference>
<feature type="domain" description="Histidine kinase" evidence="18">
    <location>
        <begin position="398"/>
        <end position="664"/>
    </location>
</feature>
<reference evidence="20" key="1">
    <citation type="journal article" date="2021" name="bioRxiv">
        <title>Whole Genome Assembly and Annotation of Northern Wild Rice, Zizania palustris L., Supports a Whole Genome Duplication in the Zizania Genus.</title>
        <authorList>
            <person name="Haas M."/>
            <person name="Kono T."/>
            <person name="Macchietto M."/>
            <person name="Millas R."/>
            <person name="McGilp L."/>
            <person name="Shao M."/>
            <person name="Duquette J."/>
            <person name="Hirsch C.N."/>
            <person name="Kimball J."/>
        </authorList>
    </citation>
    <scope>NUCLEOTIDE SEQUENCE</scope>
    <source>
        <tissue evidence="20">Fresh leaf tissue</tissue>
    </source>
</reference>
<keyword evidence="13 17" id="KW-0472">Membrane</keyword>
<evidence type="ECO:0000256" key="7">
    <source>
        <dbReference type="ARBA" id="ARBA00022679"/>
    </source>
</evidence>
<comment type="subcellular location">
    <subcellularLocation>
        <location evidence="3">Cell membrane</location>
        <topology evidence="3">Multi-pass membrane protein</topology>
    </subcellularLocation>
</comment>